<evidence type="ECO:0000313" key="3">
    <source>
        <dbReference type="EMBL" id="KZS05418.1"/>
    </source>
</evidence>
<dbReference type="Proteomes" id="UP000076858">
    <property type="component" value="Unassembled WGS sequence"/>
</dbReference>
<feature type="region of interest" description="Disordered" evidence="2">
    <location>
        <begin position="223"/>
        <end position="248"/>
    </location>
</feature>
<reference evidence="3 4" key="1">
    <citation type="submission" date="2016-03" db="EMBL/GenBank/DDBJ databases">
        <title>EvidentialGene: Evidence-directed Construction of Genes on Genomes.</title>
        <authorList>
            <person name="Gilbert D.G."/>
            <person name="Choi J.-H."/>
            <person name="Mockaitis K."/>
            <person name="Colbourne J."/>
            <person name="Pfrender M."/>
        </authorList>
    </citation>
    <scope>NUCLEOTIDE SEQUENCE [LARGE SCALE GENOMIC DNA]</scope>
    <source>
        <strain evidence="3 4">Xinb3</strain>
        <tissue evidence="3">Complete organism</tissue>
    </source>
</reference>
<protein>
    <submittedName>
        <fullName evidence="3">Uncharacterized protein</fullName>
    </submittedName>
</protein>
<proteinExistence type="predicted"/>
<feature type="coiled-coil region" evidence="1">
    <location>
        <begin position="277"/>
        <end position="311"/>
    </location>
</feature>
<feature type="compositionally biased region" description="Basic and acidic residues" evidence="2">
    <location>
        <begin position="75"/>
        <end position="88"/>
    </location>
</feature>
<feature type="compositionally biased region" description="Low complexity" evidence="2">
    <location>
        <begin position="52"/>
        <end position="63"/>
    </location>
</feature>
<feature type="compositionally biased region" description="Basic and acidic residues" evidence="2">
    <location>
        <begin position="22"/>
        <end position="31"/>
    </location>
</feature>
<organism evidence="3 4">
    <name type="scientific">Daphnia magna</name>
    <dbReference type="NCBI Taxonomy" id="35525"/>
    <lineage>
        <taxon>Eukaryota</taxon>
        <taxon>Metazoa</taxon>
        <taxon>Ecdysozoa</taxon>
        <taxon>Arthropoda</taxon>
        <taxon>Crustacea</taxon>
        <taxon>Branchiopoda</taxon>
        <taxon>Diplostraca</taxon>
        <taxon>Cladocera</taxon>
        <taxon>Anomopoda</taxon>
        <taxon>Daphniidae</taxon>
        <taxon>Daphnia</taxon>
    </lineage>
</organism>
<feature type="compositionally biased region" description="Basic and acidic residues" evidence="2">
    <location>
        <begin position="38"/>
        <end position="50"/>
    </location>
</feature>
<gene>
    <name evidence="3" type="ORF">APZ42_031443</name>
</gene>
<name>A0A164MW38_9CRUS</name>
<keyword evidence="1" id="KW-0175">Coiled coil</keyword>
<dbReference type="AlphaFoldDB" id="A0A164MW38"/>
<accession>A0A164MW38</accession>
<feature type="region of interest" description="Disordered" evidence="2">
    <location>
        <begin position="129"/>
        <end position="155"/>
    </location>
</feature>
<feature type="compositionally biased region" description="Basic and acidic residues" evidence="2">
    <location>
        <begin position="95"/>
        <end position="106"/>
    </location>
</feature>
<evidence type="ECO:0000313" key="4">
    <source>
        <dbReference type="Proteomes" id="UP000076858"/>
    </source>
</evidence>
<dbReference type="EMBL" id="LRGB01002937">
    <property type="protein sequence ID" value="KZS05418.1"/>
    <property type="molecule type" value="Genomic_DNA"/>
</dbReference>
<feature type="compositionally biased region" description="Basic and acidic residues" evidence="2">
    <location>
        <begin position="223"/>
        <end position="238"/>
    </location>
</feature>
<sequence>MDTDIAENVKLEDESYEIVRGISEDSDFHADSEDEPNDHDLLLEEGERHRTNSSQSNLSTSKSNEQKLCPSTNILEKKKAMKRSEGQRKRWNRYNYEKERKKREDAAATAAGSDVPSRIVVLVPDPSEVPAVPRSSTDLDSYTLPEAGPSNIPDSTTIYTTEVDLSQSERLTVEKKACACQNEKSILSEEERAGRFCTTKKERVEEQKVREKAIEERLLHEAKEKEDKREVAKQTERRKTVKSRRQSQLPRKVHYLLPIRKIREETIAEREERRAKKRCDRLKIAEATKKKEEEEEELERIRMEITFVVQLDQLKKHFMVNQKVEQLNYKLTIKCTLFHLISFKSQVLPCRPVSSNCRLAPPCNVYASTYRGTYYDSCL</sequence>
<evidence type="ECO:0000256" key="2">
    <source>
        <dbReference type="SAM" id="MobiDB-lite"/>
    </source>
</evidence>
<feature type="region of interest" description="Disordered" evidence="2">
    <location>
        <begin position="21"/>
        <end position="111"/>
    </location>
</feature>
<comment type="caution">
    <text evidence="3">The sequence shown here is derived from an EMBL/GenBank/DDBJ whole genome shotgun (WGS) entry which is preliminary data.</text>
</comment>
<keyword evidence="4" id="KW-1185">Reference proteome</keyword>
<evidence type="ECO:0000256" key="1">
    <source>
        <dbReference type="SAM" id="Coils"/>
    </source>
</evidence>